<feature type="domain" description="Alanyl-transfer RNA synthetases family profile" evidence="10">
    <location>
        <begin position="1"/>
        <end position="607"/>
    </location>
</feature>
<dbReference type="GO" id="GO:0000049">
    <property type="term" value="F:tRNA binding"/>
    <property type="evidence" value="ECO:0007669"/>
    <property type="project" value="UniProtKB-KW"/>
</dbReference>
<feature type="binding site" evidence="9">
    <location>
        <position position="469"/>
    </location>
    <ligand>
        <name>Zn(2+)</name>
        <dbReference type="ChEBI" id="CHEBI:29105"/>
    </ligand>
</feature>
<dbReference type="GO" id="GO:0008270">
    <property type="term" value="F:zinc ion binding"/>
    <property type="evidence" value="ECO:0007669"/>
    <property type="project" value="UniProtKB-UniRule"/>
</dbReference>
<name>A0A1F5YYJ7_9BACT</name>
<evidence type="ECO:0000256" key="2">
    <source>
        <dbReference type="ARBA" id="ARBA00022555"/>
    </source>
</evidence>
<reference evidence="11 12" key="1">
    <citation type="journal article" date="2016" name="Nat. Commun.">
        <title>Thousands of microbial genomes shed light on interconnected biogeochemical processes in an aquifer system.</title>
        <authorList>
            <person name="Anantharaman K."/>
            <person name="Brown C.T."/>
            <person name="Hug L.A."/>
            <person name="Sharon I."/>
            <person name="Castelle C.J."/>
            <person name="Probst A.J."/>
            <person name="Thomas B.C."/>
            <person name="Singh A."/>
            <person name="Wilkins M.J."/>
            <person name="Karaoz U."/>
            <person name="Brodie E.L."/>
            <person name="Williams K.H."/>
            <person name="Hubbard S.S."/>
            <person name="Banfield J.F."/>
        </authorList>
    </citation>
    <scope>NUCLEOTIDE SEQUENCE [LARGE SCALE GENOMIC DNA]</scope>
</reference>
<evidence type="ECO:0000256" key="5">
    <source>
        <dbReference type="ARBA" id="ARBA00022840"/>
    </source>
</evidence>
<dbReference type="HAMAP" id="MF_00036_B">
    <property type="entry name" value="Ala_tRNA_synth_B"/>
    <property type="match status" value="1"/>
</dbReference>
<dbReference type="EMBL" id="MFJD01000001">
    <property type="protein sequence ID" value="OGG04972.1"/>
    <property type="molecule type" value="Genomic_DNA"/>
</dbReference>
<protein>
    <recommendedName>
        <fullName evidence="9">Alanine--tRNA ligase</fullName>
        <ecNumber evidence="9">6.1.1.7</ecNumber>
    </recommendedName>
    <alternativeName>
        <fullName evidence="9">Alanyl-tRNA synthetase</fullName>
        <shortName evidence="9">AlaRS</shortName>
    </alternativeName>
</protein>
<dbReference type="GO" id="GO:0006419">
    <property type="term" value="P:alanyl-tRNA aminoacylation"/>
    <property type="evidence" value="ECO:0007669"/>
    <property type="project" value="UniProtKB-UniRule"/>
</dbReference>
<dbReference type="STRING" id="1798374.A2Z33_06805"/>
<keyword evidence="4 9" id="KW-0547">Nucleotide-binding</keyword>
<keyword evidence="9" id="KW-0862">Zinc</keyword>
<sequence>MKSSEIRSRFIDFYRQRQHAVIPSAPLVPQNDPSTLFTSSGMQPLIPYLLGEKHPQGRRLVSSQKSFRTQDIDEVGDNRHTTFFEMLGNWSLGDYFKKEQLPWIFEFLTRILGLPPERLYVSVFAGEGAVPKDDDSINIWKEIFRGVGIDAREGERIVAYPAAKNWWSRSGVPAGMPPGEPGGPDSEVFYDFGADLRLHERSVYKRQACHPNCDCGRFLEIANSVFMEYQKQADGTIRELPQKNVDFGGGLERLTAAENRMPDIFRTDMFLPVIEVLEKLSKREYGRKDEETRAMRVIADHIRGSVIMMADGVLPSNKQQGYVLRRLVRRSLLYGRTLGLTTDWKYVGLLVEPVAGFYSRAYPEVLRDAGRITLVLVEEAARFGKTLEKGLREIEKLPLITGETAFRLYETYGFPWEMTEEIARRKNQRPDREAFEQEFKKHQELSRTAAAGMFKGGLADHSRQVTKLHTATHLVHQALRQVLGDHVAQKGSNITADRLRFDFSHTGKISDSQLRLVESVVNEQIGRALPVAFRIMTYREAMEAGALAFFGERYPEKVKVYSIGSFSKEICGGPHAENTADLGKFTITREESAGGGIRRIYAALSRK</sequence>
<dbReference type="AlphaFoldDB" id="A0A1F5YYJ7"/>
<dbReference type="InterPro" id="IPR018163">
    <property type="entry name" value="Thr/Ala-tRNA-synth_IIc_edit"/>
</dbReference>
<dbReference type="InterPro" id="IPR023033">
    <property type="entry name" value="Ala_tRNA_ligase_euk/bac"/>
</dbReference>
<proteinExistence type="inferred from homology"/>
<keyword evidence="7 9" id="KW-0648">Protein biosynthesis</keyword>
<comment type="caution">
    <text evidence="11">The sequence shown here is derived from an EMBL/GenBank/DDBJ whole genome shotgun (WGS) entry which is preliminary data.</text>
</comment>
<evidence type="ECO:0000259" key="10">
    <source>
        <dbReference type="PROSITE" id="PS50860"/>
    </source>
</evidence>
<dbReference type="Proteomes" id="UP000178448">
    <property type="component" value="Unassembled WGS sequence"/>
</dbReference>
<dbReference type="CDD" id="cd00673">
    <property type="entry name" value="AlaRS_core"/>
    <property type="match status" value="1"/>
</dbReference>
<dbReference type="PANTHER" id="PTHR11777:SF9">
    <property type="entry name" value="ALANINE--TRNA LIGASE, CYTOPLASMIC"/>
    <property type="match status" value="1"/>
</dbReference>
<feature type="binding site" evidence="9">
    <location>
        <position position="575"/>
    </location>
    <ligand>
        <name>Zn(2+)</name>
        <dbReference type="ChEBI" id="CHEBI:29105"/>
    </ligand>
</feature>
<feature type="binding site" evidence="9">
    <location>
        <position position="571"/>
    </location>
    <ligand>
        <name>Zn(2+)</name>
        <dbReference type="ChEBI" id="CHEBI:29105"/>
    </ligand>
</feature>
<dbReference type="InterPro" id="IPR002318">
    <property type="entry name" value="Ala-tRNA-lgiase_IIc"/>
</dbReference>
<evidence type="ECO:0000313" key="12">
    <source>
        <dbReference type="Proteomes" id="UP000178448"/>
    </source>
</evidence>
<accession>A0A1F5YYJ7</accession>
<dbReference type="GO" id="GO:0005524">
    <property type="term" value="F:ATP binding"/>
    <property type="evidence" value="ECO:0007669"/>
    <property type="project" value="UniProtKB-UniRule"/>
</dbReference>
<keyword evidence="8 9" id="KW-0030">Aminoacyl-tRNA synthetase</keyword>
<evidence type="ECO:0000256" key="6">
    <source>
        <dbReference type="ARBA" id="ARBA00022884"/>
    </source>
</evidence>
<dbReference type="Gene3D" id="3.30.930.10">
    <property type="entry name" value="Bira Bifunctional Protein, Domain 2"/>
    <property type="match status" value="1"/>
</dbReference>
<keyword evidence="5 9" id="KW-0067">ATP-binding</keyword>
<keyword evidence="6 9" id="KW-0694">RNA-binding</keyword>
<comment type="similarity">
    <text evidence="1 9">Belongs to the class-II aminoacyl-tRNA synthetase family.</text>
</comment>
<evidence type="ECO:0000313" key="11">
    <source>
        <dbReference type="EMBL" id="OGG04972.1"/>
    </source>
</evidence>
<dbReference type="Gene3D" id="3.30.54.20">
    <property type="match status" value="1"/>
</dbReference>
<dbReference type="Pfam" id="PF07973">
    <property type="entry name" value="tRNA_SAD"/>
    <property type="match status" value="1"/>
</dbReference>
<dbReference type="Pfam" id="PF01411">
    <property type="entry name" value="tRNA-synt_2c"/>
    <property type="match status" value="1"/>
</dbReference>
<evidence type="ECO:0000256" key="8">
    <source>
        <dbReference type="ARBA" id="ARBA00023146"/>
    </source>
</evidence>
<evidence type="ECO:0000256" key="1">
    <source>
        <dbReference type="ARBA" id="ARBA00008226"/>
    </source>
</evidence>
<comment type="function">
    <text evidence="9">Catalyzes the attachment of alanine to tRNA(Ala) in a two-step reaction: alanine is first activated by ATP to form Ala-AMP and then transferred to the acceptor end of tRNA(Ala). Also edits incorrectly charged Ser-tRNA(Ala) and Gly-tRNA(Ala) via its editing domain.</text>
</comment>
<dbReference type="NCBIfam" id="NF002436">
    <property type="entry name" value="PRK01584.1"/>
    <property type="match status" value="1"/>
</dbReference>
<dbReference type="GO" id="GO:0005829">
    <property type="term" value="C:cytosol"/>
    <property type="evidence" value="ECO:0007669"/>
    <property type="project" value="TreeGrafter"/>
</dbReference>
<dbReference type="GO" id="GO:0002161">
    <property type="term" value="F:aminoacyl-tRNA deacylase activity"/>
    <property type="evidence" value="ECO:0007669"/>
    <property type="project" value="TreeGrafter"/>
</dbReference>
<keyword evidence="9" id="KW-0479">Metal-binding</keyword>
<dbReference type="InterPro" id="IPR045864">
    <property type="entry name" value="aa-tRNA-synth_II/BPL/LPL"/>
</dbReference>
<dbReference type="InterPro" id="IPR018162">
    <property type="entry name" value="Ala-tRNA-ligase_IIc_anticod-bd"/>
</dbReference>
<dbReference type="Gene3D" id="3.30.980.10">
    <property type="entry name" value="Threonyl-trna Synthetase, Chain A, domain 2"/>
    <property type="match status" value="1"/>
</dbReference>
<evidence type="ECO:0000256" key="9">
    <source>
        <dbReference type="HAMAP-Rule" id="MF_00036"/>
    </source>
</evidence>
<evidence type="ECO:0000256" key="4">
    <source>
        <dbReference type="ARBA" id="ARBA00022741"/>
    </source>
</evidence>
<keyword evidence="9" id="KW-0963">Cytoplasm</keyword>
<keyword evidence="2 9" id="KW-0820">tRNA-binding</keyword>
<comment type="cofactor">
    <cofactor evidence="9">
        <name>Zn(2+)</name>
        <dbReference type="ChEBI" id="CHEBI:29105"/>
    </cofactor>
    <text evidence="9">Binds 1 zinc ion per subunit.</text>
</comment>
<dbReference type="SUPFAM" id="SSF55681">
    <property type="entry name" value="Class II aaRS and biotin synthetases"/>
    <property type="match status" value="1"/>
</dbReference>
<dbReference type="PROSITE" id="PS50860">
    <property type="entry name" value="AA_TRNA_LIGASE_II_ALA"/>
    <property type="match status" value="1"/>
</dbReference>
<dbReference type="PRINTS" id="PR00980">
    <property type="entry name" value="TRNASYNTHALA"/>
</dbReference>
<evidence type="ECO:0000256" key="3">
    <source>
        <dbReference type="ARBA" id="ARBA00022598"/>
    </source>
</evidence>
<dbReference type="InterPro" id="IPR018165">
    <property type="entry name" value="Ala-tRNA-synth_IIc_core"/>
</dbReference>
<dbReference type="PANTHER" id="PTHR11777">
    <property type="entry name" value="ALANYL-TRNA SYNTHETASE"/>
    <property type="match status" value="1"/>
</dbReference>
<evidence type="ECO:0000256" key="7">
    <source>
        <dbReference type="ARBA" id="ARBA00022917"/>
    </source>
</evidence>
<dbReference type="SMART" id="SM00863">
    <property type="entry name" value="tRNA_SAD"/>
    <property type="match status" value="1"/>
</dbReference>
<dbReference type="FunFam" id="3.30.980.10:FF:000004">
    <property type="entry name" value="Alanine--tRNA ligase, cytoplasmic"/>
    <property type="match status" value="1"/>
</dbReference>
<gene>
    <name evidence="9" type="primary">alaS</name>
    <name evidence="11" type="ORF">A2Z33_06805</name>
</gene>
<feature type="binding site" evidence="9">
    <location>
        <position position="473"/>
    </location>
    <ligand>
        <name>Zn(2+)</name>
        <dbReference type="ChEBI" id="CHEBI:29105"/>
    </ligand>
</feature>
<dbReference type="GO" id="GO:0004813">
    <property type="term" value="F:alanine-tRNA ligase activity"/>
    <property type="evidence" value="ECO:0007669"/>
    <property type="project" value="UniProtKB-UniRule"/>
</dbReference>
<comment type="domain">
    <text evidence="9">Consists of three domains; the N-terminal catalytic domain, the editing domain and the C-terminal C-Ala domain. The editing domain removes incorrectly charged amino acids, while the C-Ala domain, along with tRNA(Ala), serves as a bridge to cooperatively bring together the editing and aminoacylation centers thus stimulating deacylation of misacylated tRNAs.</text>
</comment>
<dbReference type="InterPro" id="IPR012947">
    <property type="entry name" value="tRNA_SAD"/>
</dbReference>
<dbReference type="InterPro" id="IPR050058">
    <property type="entry name" value="Ala-tRNA_ligase"/>
</dbReference>
<keyword evidence="3 9" id="KW-0436">Ligase</keyword>
<comment type="subcellular location">
    <subcellularLocation>
        <location evidence="9">Cytoplasm</location>
    </subcellularLocation>
</comment>
<dbReference type="InterPro" id="IPR018164">
    <property type="entry name" value="Ala-tRNA-synth_IIc_N"/>
</dbReference>
<dbReference type="EC" id="6.1.1.7" evidence="9"/>
<dbReference type="SUPFAM" id="SSF101353">
    <property type="entry name" value="Putative anticodon-binding domain of alanyl-tRNA synthetase (AlaRS)"/>
    <property type="match status" value="1"/>
</dbReference>
<comment type="catalytic activity">
    <reaction evidence="9">
        <text>tRNA(Ala) + L-alanine + ATP = L-alanyl-tRNA(Ala) + AMP + diphosphate</text>
        <dbReference type="Rhea" id="RHEA:12540"/>
        <dbReference type="Rhea" id="RHEA-COMP:9657"/>
        <dbReference type="Rhea" id="RHEA-COMP:9923"/>
        <dbReference type="ChEBI" id="CHEBI:30616"/>
        <dbReference type="ChEBI" id="CHEBI:33019"/>
        <dbReference type="ChEBI" id="CHEBI:57972"/>
        <dbReference type="ChEBI" id="CHEBI:78442"/>
        <dbReference type="ChEBI" id="CHEBI:78497"/>
        <dbReference type="ChEBI" id="CHEBI:456215"/>
        <dbReference type="EC" id="6.1.1.7"/>
    </reaction>
</comment>
<organism evidence="11 12">
    <name type="scientific">Candidatus Gottesmanbacteria bacterium RBG_16_52_11</name>
    <dbReference type="NCBI Taxonomy" id="1798374"/>
    <lineage>
        <taxon>Bacteria</taxon>
        <taxon>Candidatus Gottesmaniibacteriota</taxon>
    </lineage>
</organism>
<dbReference type="SUPFAM" id="SSF55186">
    <property type="entry name" value="ThrRS/AlaRS common domain"/>
    <property type="match status" value="1"/>
</dbReference>